<dbReference type="PANTHER" id="PTHR31507:SF3">
    <property type="entry name" value="TIL DOMAIN-CONTAINING PROTEIN"/>
    <property type="match status" value="1"/>
</dbReference>
<gene>
    <name evidence="2" type="ORF">L596_030726</name>
</gene>
<dbReference type="InterPro" id="IPR000884">
    <property type="entry name" value="TSP1_rpt"/>
</dbReference>
<sequence>MFRGKDSETHFGPKSTTESALSSESTLTPHLPLTTTTVSSLTSSTAFPETTTTTTAITSSTTPPLKCAKMWSPWTKWGPCTEKCGGCGEKIRFQKCKKLDLPVEGCVCPSTNFKEEKAKCAFKACPPPASPCCNGHLPSGFDSNGMAICGVGSVPENVFEEFENME</sequence>
<evidence type="ECO:0000313" key="2">
    <source>
        <dbReference type="EMBL" id="TKR57464.1"/>
    </source>
</evidence>
<reference evidence="2 3" key="2">
    <citation type="journal article" date="2019" name="G3 (Bethesda)">
        <title>Hybrid Assembly of the Genome of the Entomopathogenic Nematode Steinernema carpocapsae Identifies the X-Chromosome.</title>
        <authorList>
            <person name="Serra L."/>
            <person name="Macchietto M."/>
            <person name="Macias-Munoz A."/>
            <person name="McGill C.J."/>
            <person name="Rodriguez I.M."/>
            <person name="Rodriguez B."/>
            <person name="Murad R."/>
            <person name="Mortazavi A."/>
        </authorList>
    </citation>
    <scope>NUCLEOTIDE SEQUENCE [LARGE SCALE GENOMIC DNA]</scope>
    <source>
        <strain evidence="2 3">ALL</strain>
    </source>
</reference>
<dbReference type="InterPro" id="IPR036383">
    <property type="entry name" value="TSP1_rpt_sf"/>
</dbReference>
<evidence type="ECO:0000313" key="3">
    <source>
        <dbReference type="Proteomes" id="UP000298663"/>
    </source>
</evidence>
<dbReference type="SUPFAM" id="SSF82895">
    <property type="entry name" value="TSP-1 type 1 repeat"/>
    <property type="match status" value="1"/>
</dbReference>
<dbReference type="PROSITE" id="PS50092">
    <property type="entry name" value="TSP1"/>
    <property type="match status" value="1"/>
</dbReference>
<dbReference type="EMBL" id="AZBU02000015">
    <property type="protein sequence ID" value="TKR57464.1"/>
    <property type="molecule type" value="Genomic_DNA"/>
</dbReference>
<reference evidence="2 3" key="1">
    <citation type="journal article" date="2015" name="Genome Biol.">
        <title>Comparative genomics of Steinernema reveals deeply conserved gene regulatory networks.</title>
        <authorList>
            <person name="Dillman A.R."/>
            <person name="Macchietto M."/>
            <person name="Porter C.F."/>
            <person name="Rogers A."/>
            <person name="Williams B."/>
            <person name="Antoshechkin I."/>
            <person name="Lee M.M."/>
            <person name="Goodwin Z."/>
            <person name="Lu X."/>
            <person name="Lewis E.E."/>
            <person name="Goodrich-Blair H."/>
            <person name="Stock S.P."/>
            <person name="Adams B.J."/>
            <person name="Sternberg P.W."/>
            <person name="Mortazavi A."/>
        </authorList>
    </citation>
    <scope>NUCLEOTIDE SEQUENCE [LARGE SCALE GENOMIC DNA]</scope>
    <source>
        <strain evidence="2 3">ALL</strain>
    </source>
</reference>
<dbReference type="Gene3D" id="2.20.100.10">
    <property type="entry name" value="Thrombospondin type-1 (TSP1) repeat"/>
    <property type="match status" value="1"/>
</dbReference>
<proteinExistence type="predicted"/>
<dbReference type="OrthoDB" id="5989160at2759"/>
<keyword evidence="3" id="KW-1185">Reference proteome</keyword>
<organism evidence="2 3">
    <name type="scientific">Steinernema carpocapsae</name>
    <name type="common">Entomopathogenic nematode</name>
    <dbReference type="NCBI Taxonomy" id="34508"/>
    <lineage>
        <taxon>Eukaryota</taxon>
        <taxon>Metazoa</taxon>
        <taxon>Ecdysozoa</taxon>
        <taxon>Nematoda</taxon>
        <taxon>Chromadorea</taxon>
        <taxon>Rhabditida</taxon>
        <taxon>Tylenchina</taxon>
        <taxon>Panagrolaimomorpha</taxon>
        <taxon>Strongyloidoidea</taxon>
        <taxon>Steinernematidae</taxon>
        <taxon>Steinernema</taxon>
    </lineage>
</organism>
<comment type="caution">
    <text evidence="2">The sequence shown here is derived from an EMBL/GenBank/DDBJ whole genome shotgun (WGS) entry which is preliminary data.</text>
</comment>
<feature type="compositionally biased region" description="Basic and acidic residues" evidence="1">
    <location>
        <begin position="1"/>
        <end position="11"/>
    </location>
</feature>
<dbReference type="SMART" id="SM00209">
    <property type="entry name" value="TSP1"/>
    <property type="match status" value="1"/>
</dbReference>
<dbReference type="PANTHER" id="PTHR31507">
    <property type="entry name" value="PROTEIN CBG15923"/>
    <property type="match status" value="1"/>
</dbReference>
<evidence type="ECO:0000256" key="1">
    <source>
        <dbReference type="SAM" id="MobiDB-lite"/>
    </source>
</evidence>
<dbReference type="Proteomes" id="UP000298663">
    <property type="component" value="Unassembled WGS sequence"/>
</dbReference>
<feature type="region of interest" description="Disordered" evidence="1">
    <location>
        <begin position="1"/>
        <end position="36"/>
    </location>
</feature>
<feature type="region of interest" description="Disordered" evidence="1">
    <location>
        <begin position="42"/>
        <end position="61"/>
    </location>
</feature>
<feature type="compositionally biased region" description="Low complexity" evidence="1">
    <location>
        <begin position="15"/>
        <end position="36"/>
    </location>
</feature>
<name>A0A4U5LNN2_STECR</name>
<dbReference type="AlphaFoldDB" id="A0A4U5LNN2"/>
<accession>A0A4U5LNN2</accession>
<protein>
    <submittedName>
        <fullName evidence="2">Uncharacterized protein</fullName>
    </submittedName>
</protein>